<evidence type="ECO:0000313" key="12">
    <source>
        <dbReference type="EMBL" id="CCJ52538.1"/>
    </source>
</evidence>
<dbReference type="PANTHER" id="PTHR43345:SF5">
    <property type="entry name" value="3-ISOPROPYLMALATE DEHYDRATASE SMALL SUBUNIT"/>
    <property type="match status" value="1"/>
</dbReference>
<protein>
    <recommendedName>
        <fullName evidence="10">3-isopropylmalate dehydratase small subunit</fullName>
        <ecNumber evidence="10">4.2.1.33</ecNumber>
    </recommendedName>
    <alternativeName>
        <fullName evidence="10">Alpha-IPM isomerase</fullName>
        <shortName evidence="10">IPMI</shortName>
    </alternativeName>
    <alternativeName>
        <fullName evidence="10">Isopropylmalate isomerase</fullName>
    </alternativeName>
</protein>
<dbReference type="OrthoDB" id="9777465at2"/>
<dbReference type="GO" id="GO:0009316">
    <property type="term" value="C:3-isopropylmalate dehydratase complex"/>
    <property type="evidence" value="ECO:0007669"/>
    <property type="project" value="InterPro"/>
</dbReference>
<comment type="pathway">
    <text evidence="3 10">Amino-acid biosynthesis; L-leucine biosynthesis; L-leucine from 3-methyl-2-oxobutanoate: step 2/4.</text>
</comment>
<evidence type="ECO:0000256" key="2">
    <source>
        <dbReference type="ARBA" id="ARBA00002695"/>
    </source>
</evidence>
<dbReference type="InterPro" id="IPR050075">
    <property type="entry name" value="LeuD"/>
</dbReference>
<evidence type="ECO:0000256" key="5">
    <source>
        <dbReference type="ARBA" id="ARBA00011271"/>
    </source>
</evidence>
<dbReference type="InterPro" id="IPR000573">
    <property type="entry name" value="AconitaseA/IPMdHydase_ssu_swvl"/>
</dbReference>
<evidence type="ECO:0000256" key="4">
    <source>
        <dbReference type="ARBA" id="ARBA00009845"/>
    </source>
</evidence>
<evidence type="ECO:0000256" key="7">
    <source>
        <dbReference type="ARBA" id="ARBA00022605"/>
    </source>
</evidence>
<comment type="similarity">
    <text evidence="4 10">Belongs to the LeuD family. LeuD type 1 subfamily.</text>
</comment>
<dbReference type="EMBL" id="HE965806">
    <property type="protein sequence ID" value="CCJ52538.1"/>
    <property type="molecule type" value="Genomic_DNA"/>
</dbReference>
<dbReference type="NCBIfam" id="TIGR00171">
    <property type="entry name" value="leuD"/>
    <property type="match status" value="1"/>
</dbReference>
<comment type="catalytic activity">
    <reaction evidence="1 10">
        <text>(2R,3S)-3-isopropylmalate = (2S)-2-isopropylmalate</text>
        <dbReference type="Rhea" id="RHEA:32287"/>
        <dbReference type="ChEBI" id="CHEBI:1178"/>
        <dbReference type="ChEBI" id="CHEBI:35121"/>
        <dbReference type="EC" id="4.2.1.33"/>
    </reaction>
</comment>
<keyword evidence="6 10" id="KW-0432">Leucine biosynthesis</keyword>
<evidence type="ECO:0000256" key="9">
    <source>
        <dbReference type="ARBA" id="ARBA00023304"/>
    </source>
</evidence>
<dbReference type="InterPro" id="IPR015928">
    <property type="entry name" value="Aconitase/3IPM_dehydase_swvl"/>
</dbReference>
<evidence type="ECO:0000256" key="3">
    <source>
        <dbReference type="ARBA" id="ARBA00004729"/>
    </source>
</evidence>
<keyword evidence="7 10" id="KW-0028">Amino-acid biosynthesis</keyword>
<dbReference type="GO" id="GO:0009098">
    <property type="term" value="P:L-leucine biosynthetic process"/>
    <property type="evidence" value="ECO:0007669"/>
    <property type="project" value="UniProtKB-UniRule"/>
</dbReference>
<dbReference type="InterPro" id="IPR033940">
    <property type="entry name" value="IPMI_Swivel"/>
</dbReference>
<organism evidence="12 13">
    <name type="scientific">Bordetella bronchiseptica 253</name>
    <dbReference type="NCBI Taxonomy" id="568707"/>
    <lineage>
        <taxon>Bacteria</taxon>
        <taxon>Pseudomonadati</taxon>
        <taxon>Pseudomonadota</taxon>
        <taxon>Betaproteobacteria</taxon>
        <taxon>Burkholderiales</taxon>
        <taxon>Alcaligenaceae</taxon>
        <taxon>Bordetella</taxon>
    </lineage>
</organism>
<gene>
    <name evidence="10 12" type="primary">leuD</name>
    <name evidence="12" type="ORF">BN112_0620</name>
</gene>
<dbReference type="Proteomes" id="UP000007564">
    <property type="component" value="Chromosome"/>
</dbReference>
<dbReference type="UniPathway" id="UPA00048">
    <property type="reaction ID" value="UER00071"/>
</dbReference>
<dbReference type="RefSeq" id="WP_015063828.1">
    <property type="nucleotide sequence ID" value="NC_019382.1"/>
</dbReference>
<evidence type="ECO:0000313" key="13">
    <source>
        <dbReference type="Proteomes" id="UP000007564"/>
    </source>
</evidence>
<dbReference type="Gene3D" id="3.20.19.10">
    <property type="entry name" value="Aconitase, domain 4"/>
    <property type="match status" value="1"/>
</dbReference>
<accession>A0A0C6P2P7</accession>
<dbReference type="AlphaFoldDB" id="A0A0C6P2P7"/>
<name>A0A0C6P2P7_BORBO</name>
<feature type="domain" description="Aconitase A/isopropylmalate dehydratase small subunit swivel" evidence="11">
    <location>
        <begin position="1"/>
        <end position="123"/>
    </location>
</feature>
<keyword evidence="8 10" id="KW-0456">Lyase</keyword>
<dbReference type="FunFam" id="3.20.19.10:FF:000003">
    <property type="entry name" value="3-isopropylmalate dehydratase small subunit"/>
    <property type="match status" value="1"/>
</dbReference>
<dbReference type="HOGENOM" id="CLU_081378_0_3_4"/>
<keyword evidence="9 10" id="KW-0100">Branched-chain amino acid biosynthesis</keyword>
<dbReference type="SUPFAM" id="SSF52016">
    <property type="entry name" value="LeuD/IlvD-like"/>
    <property type="match status" value="1"/>
</dbReference>
<dbReference type="KEGG" id="bbh:BN112_0620"/>
<evidence type="ECO:0000256" key="6">
    <source>
        <dbReference type="ARBA" id="ARBA00022430"/>
    </source>
</evidence>
<proteinExistence type="inferred from homology"/>
<dbReference type="GO" id="GO:0003861">
    <property type="term" value="F:3-isopropylmalate dehydratase activity"/>
    <property type="evidence" value="ECO:0007669"/>
    <property type="project" value="UniProtKB-UniRule"/>
</dbReference>
<dbReference type="InterPro" id="IPR004431">
    <property type="entry name" value="3-IsopropMal_deHydase_ssu"/>
</dbReference>
<dbReference type="PANTHER" id="PTHR43345">
    <property type="entry name" value="3-ISOPROPYLMALATE DEHYDRATASE SMALL SUBUNIT 2-RELATED-RELATED"/>
    <property type="match status" value="1"/>
</dbReference>
<evidence type="ECO:0000256" key="10">
    <source>
        <dbReference type="HAMAP-Rule" id="MF_01031"/>
    </source>
</evidence>
<dbReference type="Pfam" id="PF00694">
    <property type="entry name" value="Aconitase_C"/>
    <property type="match status" value="1"/>
</dbReference>
<dbReference type="HAMAP" id="MF_01031">
    <property type="entry name" value="LeuD_type1"/>
    <property type="match status" value="1"/>
</dbReference>
<dbReference type="CDD" id="cd01577">
    <property type="entry name" value="IPMI_Swivel"/>
    <property type="match status" value="1"/>
</dbReference>
<dbReference type="NCBIfam" id="NF002458">
    <property type="entry name" value="PRK01641.1"/>
    <property type="match status" value="1"/>
</dbReference>
<comment type="function">
    <text evidence="2 10">Catalyzes the isomerization between 2-isopropylmalate and 3-isopropylmalate, via the formation of 2-isopropylmaleate.</text>
</comment>
<sequence length="202" mass="22099">MQAFIRAHGIILPMNQDHVDTDAIIPQRWLVTVERDGLADGFMGAWRYDEHGQPRPECVLNQPAYQGAAIVLARENYGCGSSREHAVWAHQGYGIRAIVAASYGPIFHENCLKNGLLPVTLPAADVATLMAQALADPGCACEVDLVSQRVIGPDGRAHPFEIDAGRRQLLLEGVDDIDLALARAADIAAFQRRQQQDQPWLA</sequence>
<reference evidence="12 13" key="1">
    <citation type="journal article" date="2012" name="BMC Genomics">
        <title>Comparative genomics of the classical Bordetella subspecies: the evolution and exchange of virulence-associated diversity amongst closely related pathogens.</title>
        <authorList>
            <person name="Park J."/>
            <person name="Zhang Y."/>
            <person name="Buboltz A.M."/>
            <person name="Zhang X."/>
            <person name="Schuster S.C."/>
            <person name="Ahuja U."/>
            <person name="Liu M."/>
            <person name="Miller J.F."/>
            <person name="Sebaihia M."/>
            <person name="Bentley S.D."/>
            <person name="Parkhill J."/>
            <person name="Harvill E.T."/>
        </authorList>
    </citation>
    <scope>NUCLEOTIDE SEQUENCE [LARGE SCALE GENOMIC DNA]</scope>
    <source>
        <strain evidence="12 13">253</strain>
    </source>
</reference>
<evidence type="ECO:0000256" key="1">
    <source>
        <dbReference type="ARBA" id="ARBA00000491"/>
    </source>
</evidence>
<dbReference type="EC" id="4.2.1.33" evidence="10"/>
<comment type="subunit">
    <text evidence="5 10">Heterodimer of LeuC and LeuD.</text>
</comment>
<evidence type="ECO:0000256" key="8">
    <source>
        <dbReference type="ARBA" id="ARBA00023239"/>
    </source>
</evidence>
<evidence type="ECO:0000259" key="11">
    <source>
        <dbReference type="Pfam" id="PF00694"/>
    </source>
</evidence>